<dbReference type="VEuPathDB" id="TriTrypDB:LPMP_050010"/>
<evidence type="ECO:0000313" key="3">
    <source>
        <dbReference type="Proteomes" id="UP000063063"/>
    </source>
</evidence>
<sequence length="915" mass="104845">MEKASVKHLEFQLQREKALAKDLDARCKLLSAQIAQLEQDKAELRREKLSLGEEAKKASKLDERIHNLQKEVESRDAVIAAERMAAQEARAETEEIRRNANASIALWTAAEEQWTTEQAALNEAALRYRSQIETLEKDLRIQGDAHVELTKQLHTEKDRFSRLTHAREAMEAEVKSLHSQVEKLQNKVCDLEQTVYKLDLAGDKQREAINLKDTEIKTLEATVARHIEAEERLEQTISSLNDRINAAKMLNLEGKCENEKLQCDVSDAKKEIDRLHLQIESLKRDSSFLSLSHSSTQKALEDLKEKHRQLQEDIRDKNVEIRRHELTISQLNMELKKSENQGGEWSFQYSSLETELQQTKELLKASSASVEMLLREKNELVERLKEQKQLMETKEEEMVVLQSQCNERIDTFLRDMSDLEKEIAARQAVINELSDQLNSASEKNVVYHSKILEESEANGKMRQQLSQLLRRLQSNEQHMFLQECVSEKERMFSSFAEDLFNASMSCYAILVRQCQKLQDESSVLQKQTEELLRECCLKSCELKERECVCANQKGQIAALQEDSSMQAERISVLLCELSAAQNEASKLRAAVETAGSDAVDLKSAFAELHEQVVLKDTELERKDAALTDLQARFCAFSNAASTLEEVLLRHSSEQIEYVQMLWESRLDAVEQHFASLLLHLASEKAVLQSSKEKAEAACRELSAFAKEAKVSMNKSDLAAAERHEALVSRAAFQEEQIALARREKEQTSTQLATLLRRFEEEKNSFESFRKEANCAMEQERARCVEAAKESVKLRSCIDAEVKRKCEYKQALENLKKLRSESEDLRRVEKERAADAIRKANAESNYWIMCFDHLKEMVEESRRKGDCLPSIDMDTIHRLEVAKTKISTMQMQEVNTLLSSLPKLKRVREEGTGASK</sequence>
<dbReference type="KEGG" id="lpan:LPMP_050010"/>
<name>A0A088RHI7_LEIPA</name>
<dbReference type="EMBL" id="CP009374">
    <property type="protein sequence ID" value="AIN95442.1"/>
    <property type="molecule type" value="Genomic_DNA"/>
</dbReference>
<organism evidence="2 3">
    <name type="scientific">Leishmania panamensis</name>
    <dbReference type="NCBI Taxonomy" id="5679"/>
    <lineage>
        <taxon>Eukaryota</taxon>
        <taxon>Discoba</taxon>
        <taxon>Euglenozoa</taxon>
        <taxon>Kinetoplastea</taxon>
        <taxon>Metakinetoplastina</taxon>
        <taxon>Trypanosomatida</taxon>
        <taxon>Trypanosomatidae</taxon>
        <taxon>Leishmaniinae</taxon>
        <taxon>Leishmania</taxon>
        <taxon>Leishmania guyanensis species complex</taxon>
    </lineage>
</organism>
<evidence type="ECO:0000313" key="2">
    <source>
        <dbReference type="EMBL" id="AIN95442.1"/>
    </source>
</evidence>
<feature type="coiled-coil region" evidence="1">
    <location>
        <begin position="216"/>
        <end position="341"/>
    </location>
</feature>
<dbReference type="AlphaFoldDB" id="A0A088RHI7"/>
<dbReference type="Proteomes" id="UP000063063">
    <property type="component" value="Chromosome 5"/>
</dbReference>
<feature type="coiled-coil region" evidence="1">
    <location>
        <begin position="6"/>
        <end position="138"/>
    </location>
</feature>
<dbReference type="eggNOG" id="ENOG502R57Q">
    <property type="taxonomic scope" value="Eukaryota"/>
</dbReference>
<dbReference type="OrthoDB" id="271872at2759"/>
<keyword evidence="1" id="KW-0175">Coiled coil</keyword>
<evidence type="ECO:0000256" key="1">
    <source>
        <dbReference type="SAM" id="Coils"/>
    </source>
</evidence>
<dbReference type="Gene3D" id="1.10.287.1490">
    <property type="match status" value="1"/>
</dbReference>
<protein>
    <submittedName>
        <fullName evidence="2">Uncharacterized protein</fullName>
    </submittedName>
</protein>
<proteinExistence type="predicted"/>
<accession>A0A088RHI7</accession>
<feature type="coiled-coil region" evidence="1">
    <location>
        <begin position="367"/>
        <end position="443"/>
    </location>
</feature>
<dbReference type="GeneID" id="22572079"/>
<dbReference type="VEuPathDB" id="TriTrypDB:LPAL13_050005100"/>
<dbReference type="RefSeq" id="XP_010703764.1">
    <property type="nucleotide sequence ID" value="XM_010705462.1"/>
</dbReference>
<keyword evidence="3" id="KW-1185">Reference proteome</keyword>
<feature type="coiled-coil region" evidence="1">
    <location>
        <begin position="730"/>
        <end position="831"/>
    </location>
</feature>
<gene>
    <name evidence="2" type="ORF">LPMP_050010</name>
</gene>
<feature type="coiled-coil region" evidence="1">
    <location>
        <begin position="507"/>
        <end position="534"/>
    </location>
</feature>
<reference evidence="2 3" key="1">
    <citation type="journal article" date="2015" name="Sci. Rep.">
        <title>The genome of Leishmania panamensis: insights into genomics of the L. (Viannia) subgenus.</title>
        <authorList>
            <person name="Llanes A."/>
            <person name="Restrepo C.M."/>
            <person name="Vecchio G.D."/>
            <person name="Anguizola F.J."/>
            <person name="Lleonart R."/>
        </authorList>
    </citation>
    <scope>NUCLEOTIDE SEQUENCE [LARGE SCALE GENOMIC DNA]</scope>
    <source>
        <strain evidence="2 3">MHOM/PA/94/PSC-1</strain>
    </source>
</reference>